<dbReference type="EMBL" id="CP036498">
    <property type="protein sequence ID" value="QUS42055.1"/>
    <property type="molecule type" value="Genomic_DNA"/>
</dbReference>
<dbReference type="Pfam" id="PF13670">
    <property type="entry name" value="PepSY_2"/>
    <property type="match status" value="1"/>
</dbReference>
<organism evidence="3 4">
    <name type="scientific">Tardiphaga alba</name>
    <dbReference type="NCBI Taxonomy" id="340268"/>
    <lineage>
        <taxon>Bacteria</taxon>
        <taxon>Pseudomonadati</taxon>
        <taxon>Pseudomonadota</taxon>
        <taxon>Alphaproteobacteria</taxon>
        <taxon>Hyphomicrobiales</taxon>
        <taxon>Nitrobacteraceae</taxon>
        <taxon>Tardiphaga</taxon>
    </lineage>
</organism>
<proteinExistence type="predicted"/>
<name>A0ABX8AI33_9BRAD</name>
<evidence type="ECO:0000313" key="3">
    <source>
        <dbReference type="EMBL" id="QUS42055.1"/>
    </source>
</evidence>
<feature type="signal peptide" evidence="1">
    <location>
        <begin position="1"/>
        <end position="23"/>
    </location>
</feature>
<sequence>MKCHLGVLTAIGFCAIASTLAIADQPGADWITKDQAIQKLKSMSYTDVRKLDADDGHWEGDAVKDDKTYEIHMDPKTGALTKNELKR</sequence>
<reference evidence="3 4" key="1">
    <citation type="submission" date="2019-02" db="EMBL/GenBank/DDBJ databases">
        <title>Emended description of the genus Rhodopseudomonas and description of Rhodopseudomonas albus sp. nov., a non-phototrophic, heavy-metal-tolerant bacterium isolated from garden soil.</title>
        <authorList>
            <person name="Bao Z."/>
            <person name="Cao W.W."/>
            <person name="Sato Y."/>
            <person name="Nishizawa T."/>
            <person name="Zhao J."/>
            <person name="Guo Y."/>
            <person name="Ohta H."/>
        </authorList>
    </citation>
    <scope>NUCLEOTIDE SEQUENCE [LARGE SCALE GENOMIC DNA]</scope>
    <source>
        <strain evidence="3 4">SK50-23</strain>
    </source>
</reference>
<keyword evidence="1" id="KW-0732">Signal</keyword>
<dbReference type="Proteomes" id="UP000682843">
    <property type="component" value="Chromosome"/>
</dbReference>
<evidence type="ECO:0000259" key="2">
    <source>
        <dbReference type="Pfam" id="PF13670"/>
    </source>
</evidence>
<dbReference type="RefSeq" id="WP_211910791.1">
    <property type="nucleotide sequence ID" value="NZ_CP036498.1"/>
</dbReference>
<evidence type="ECO:0000256" key="1">
    <source>
        <dbReference type="SAM" id="SignalP"/>
    </source>
</evidence>
<dbReference type="InterPro" id="IPR025711">
    <property type="entry name" value="PepSY"/>
</dbReference>
<feature type="domain" description="PepSY" evidence="2">
    <location>
        <begin position="12"/>
        <end position="84"/>
    </location>
</feature>
<feature type="chain" id="PRO_5046248279" evidence="1">
    <location>
        <begin position="24"/>
        <end position="87"/>
    </location>
</feature>
<keyword evidence="4" id="KW-1185">Reference proteome</keyword>
<accession>A0ABX8AI33</accession>
<gene>
    <name evidence="3" type="ORF">RPMA_26960</name>
</gene>
<evidence type="ECO:0000313" key="4">
    <source>
        <dbReference type="Proteomes" id="UP000682843"/>
    </source>
</evidence>
<protein>
    <submittedName>
        <fullName evidence="3">PepSY domain-containing protein</fullName>
    </submittedName>
</protein>